<dbReference type="Proteomes" id="UP000036313">
    <property type="component" value="Unassembled WGS sequence"/>
</dbReference>
<dbReference type="OrthoDB" id="9771846at2"/>
<reference evidence="2 4" key="2">
    <citation type="submission" date="2019-01" db="EMBL/GenBank/DDBJ databases">
        <title>High-quality-draft genome sequences of five non-tuberculosis mycobacteriaceae isolated from a nosocomial environment.</title>
        <authorList>
            <person name="Tiago I."/>
            <person name="Alarico S."/>
            <person name="Pereira S.G."/>
            <person name="Coelho C."/>
            <person name="Maranha A."/>
            <person name="Empadinhas N."/>
        </authorList>
    </citation>
    <scope>NUCLEOTIDE SEQUENCE [LARGE SCALE GENOMIC DNA]</scope>
    <source>
        <strain evidence="2 4">22DIII</strain>
    </source>
</reference>
<keyword evidence="1" id="KW-0808">Transferase</keyword>
<dbReference type="PANTHER" id="PTHR45947">
    <property type="entry name" value="SULFOQUINOVOSYL TRANSFERASE SQD2"/>
    <property type="match status" value="1"/>
</dbReference>
<comment type="caution">
    <text evidence="1">The sequence shown here is derived from an EMBL/GenBank/DDBJ whole genome shotgun (WGS) entry which is preliminary data.</text>
</comment>
<dbReference type="RefSeq" id="WP_052764947.1">
    <property type="nucleotide sequence ID" value="NZ_CALTXN010000020.1"/>
</dbReference>
<sequence length="399" mass="42733">MIIDERALRIPSGIRLALVTAYPPSSTTLNEYGFHLARHLADKPEVRSLVILHDDVDQPVTDLPARTSAVPAWRYGSLVNPVRIARAVRASNADAVLVNAHFTSFGAGKVSAAVGLMLPLVLRMLGVPTVVLLHNLVDTVDLERAGFSSHPLLTRLLTACGAVVTRLVLAADKVCVTMPQYVDVLRTKYRARNVYLAPHGSFDEPDPVYRSPEKTPSLLAFGKWGTYKRVEILLDAQKILREQGVDVEVVIGGTDSHNAEGYLADVRHSYGDLPGVTFTGYVAEEEVPVMFAAASVAVFPYTSTTGSSGVLHQAGSYGCPVALPDIGDLAECVREEGFDAVTFDPADACDLARALDSLLADPARMAAMGEANRAAACGIPLADVADWHLAHLQEVCAQA</sequence>
<evidence type="ECO:0000313" key="1">
    <source>
        <dbReference type="EMBL" id="KMO68945.1"/>
    </source>
</evidence>
<dbReference type="PANTHER" id="PTHR45947:SF3">
    <property type="entry name" value="SULFOQUINOVOSYL TRANSFERASE SQD2"/>
    <property type="match status" value="1"/>
</dbReference>
<evidence type="ECO:0000313" key="2">
    <source>
        <dbReference type="EMBL" id="TDL10236.1"/>
    </source>
</evidence>
<protein>
    <submittedName>
        <fullName evidence="1">Alpha-D-kanosaminyltransferase</fullName>
        <ecNumber evidence="1">2.4.1.301</ecNumber>
    </submittedName>
    <submittedName>
        <fullName evidence="2">Glycosyltransferase</fullName>
    </submittedName>
</protein>
<dbReference type="SUPFAM" id="SSF53756">
    <property type="entry name" value="UDP-Glycosyltransferase/glycogen phosphorylase"/>
    <property type="match status" value="1"/>
</dbReference>
<evidence type="ECO:0000313" key="3">
    <source>
        <dbReference type="Proteomes" id="UP000036313"/>
    </source>
</evidence>
<keyword evidence="1" id="KW-0328">Glycosyltransferase</keyword>
<dbReference type="EMBL" id="SDLP01000002">
    <property type="protein sequence ID" value="TDL10236.1"/>
    <property type="molecule type" value="Genomic_DNA"/>
</dbReference>
<proteinExistence type="predicted"/>
<accession>A0A0J6VD61</accession>
<dbReference type="PATRIC" id="fig|1807.14.peg.4400"/>
<dbReference type="Gene3D" id="3.40.50.2000">
    <property type="entry name" value="Glycogen Phosphorylase B"/>
    <property type="match status" value="2"/>
</dbReference>
<dbReference type="InterPro" id="IPR050194">
    <property type="entry name" value="Glycosyltransferase_grp1"/>
</dbReference>
<dbReference type="EMBL" id="JYNU01000057">
    <property type="protein sequence ID" value="KMO68945.1"/>
    <property type="molecule type" value="Genomic_DNA"/>
</dbReference>
<name>A0A0J6VD61_9MYCO</name>
<dbReference type="Proteomes" id="UP000294952">
    <property type="component" value="Unassembled WGS sequence"/>
</dbReference>
<gene>
    <name evidence="1" type="primary">kanE_2</name>
    <name evidence="2" type="ORF">EUA04_10000</name>
    <name evidence="1" type="ORF">MOBUDSM44075_04365</name>
</gene>
<dbReference type="EC" id="2.4.1.301" evidence="1"/>
<organism evidence="1 3">
    <name type="scientific">Mycolicibacterium obuense</name>
    <dbReference type="NCBI Taxonomy" id="1807"/>
    <lineage>
        <taxon>Bacteria</taxon>
        <taxon>Bacillati</taxon>
        <taxon>Actinomycetota</taxon>
        <taxon>Actinomycetes</taxon>
        <taxon>Mycobacteriales</taxon>
        <taxon>Mycobacteriaceae</taxon>
        <taxon>Mycolicibacterium</taxon>
    </lineage>
</organism>
<dbReference type="Pfam" id="PF13692">
    <property type="entry name" value="Glyco_trans_1_4"/>
    <property type="match status" value="1"/>
</dbReference>
<evidence type="ECO:0000313" key="4">
    <source>
        <dbReference type="Proteomes" id="UP000294952"/>
    </source>
</evidence>
<reference evidence="1 3" key="1">
    <citation type="journal article" date="2015" name="Genome Biol. Evol.">
        <title>Characterization of Three Mycobacterium spp. with Potential Use in Bioremediation by Genome Sequencing and Comparative Genomics.</title>
        <authorList>
            <person name="Das S."/>
            <person name="Pettersson B.M."/>
            <person name="Behra P.R."/>
            <person name="Ramesh M."/>
            <person name="Dasgupta S."/>
            <person name="Bhattacharya A."/>
            <person name="Kirsebom L.A."/>
        </authorList>
    </citation>
    <scope>NUCLEOTIDE SEQUENCE [LARGE SCALE GENOMIC DNA]</scope>
    <source>
        <strain evidence="1 3">DSM 44075</strain>
    </source>
</reference>
<dbReference type="AlphaFoldDB" id="A0A0J6VD61"/>
<dbReference type="GO" id="GO:0016757">
    <property type="term" value="F:glycosyltransferase activity"/>
    <property type="evidence" value="ECO:0007669"/>
    <property type="project" value="UniProtKB-KW"/>
</dbReference>